<sequence length="38" mass="4466">MNDEWGAGNREQVRKLVYLINLNTDIYNNDKPKSKTLN</sequence>
<organism evidence="1 2">
    <name type="scientific">Microcystis aeruginosa NIES-2521</name>
    <dbReference type="NCBI Taxonomy" id="2303983"/>
    <lineage>
        <taxon>Bacteria</taxon>
        <taxon>Bacillati</taxon>
        <taxon>Cyanobacteriota</taxon>
        <taxon>Cyanophyceae</taxon>
        <taxon>Oscillatoriophycideae</taxon>
        <taxon>Chroococcales</taxon>
        <taxon>Microcystaceae</taxon>
        <taxon>Microcystis</taxon>
    </lineage>
</organism>
<evidence type="ECO:0000313" key="2">
    <source>
        <dbReference type="Proteomes" id="UP000324689"/>
    </source>
</evidence>
<comment type="caution">
    <text evidence="1">The sequence shown here is derived from an EMBL/GenBank/DDBJ whole genome shotgun (WGS) entry which is preliminary data.</text>
</comment>
<dbReference type="Proteomes" id="UP000324689">
    <property type="component" value="Unassembled WGS sequence"/>
</dbReference>
<dbReference type="EMBL" id="BHVQ01000009">
    <property type="protein sequence ID" value="GCA79150.1"/>
    <property type="molecule type" value="Genomic_DNA"/>
</dbReference>
<reference evidence="1 2" key="1">
    <citation type="submission" date="2018-09" db="EMBL/GenBank/DDBJ databases">
        <title>Evolutionary history of phycoerythrin pigmentation in the water bloom-forming cyanobacterium Microcystis aeruginosa.</title>
        <authorList>
            <person name="Tanabe Y."/>
            <person name="Tanabe Y."/>
            <person name="Yamaguchi H."/>
        </authorList>
    </citation>
    <scope>NUCLEOTIDE SEQUENCE [LARGE SCALE GENOMIC DNA]</scope>
    <source>
        <strain evidence="1 2">NIES-2521</strain>
    </source>
</reference>
<name>A0A5A5RSN4_MICAE</name>
<accession>A0A5A5RSN4</accession>
<dbReference type="AlphaFoldDB" id="A0A5A5RSN4"/>
<evidence type="ECO:0000313" key="1">
    <source>
        <dbReference type="EMBL" id="GCA79150.1"/>
    </source>
</evidence>
<gene>
    <name evidence="1" type="ORF">MiTs_01138</name>
</gene>
<proteinExistence type="predicted"/>
<protein>
    <submittedName>
        <fullName evidence="1">Uncharacterized protein</fullName>
    </submittedName>
</protein>